<evidence type="ECO:0000256" key="11">
    <source>
        <dbReference type="SAM" id="Coils"/>
    </source>
</evidence>
<comment type="caution">
    <text evidence="14">The sequence shown here is derived from an EMBL/GenBank/DDBJ whole genome shotgun (WGS) entry which is preliminary data.</text>
</comment>
<evidence type="ECO:0000256" key="12">
    <source>
        <dbReference type="SAM" id="MobiDB-lite"/>
    </source>
</evidence>
<gene>
    <name evidence="14" type="ORF">BDV95DRAFT_591806</name>
</gene>
<feature type="region of interest" description="Interaction with histone H4 N-terminus" evidence="9">
    <location>
        <begin position="47"/>
        <end position="49"/>
    </location>
</feature>
<dbReference type="OrthoDB" id="10253098at2759"/>
<keyword evidence="7" id="KW-0539">Nucleus</keyword>
<evidence type="ECO:0000313" key="14">
    <source>
        <dbReference type="EMBL" id="KAF2875063.1"/>
    </source>
</evidence>
<dbReference type="SUPFAM" id="SSF55729">
    <property type="entry name" value="Acyl-CoA N-acyltransferases (Nat)"/>
    <property type="match status" value="1"/>
</dbReference>
<accession>A0A7C8MGV2</accession>
<feature type="domain" description="Histone acetyl transferase HAT1 N-terminal" evidence="13">
    <location>
        <begin position="7"/>
        <end position="171"/>
    </location>
</feature>
<feature type="region of interest" description="Disordered" evidence="12">
    <location>
        <begin position="98"/>
        <end position="126"/>
    </location>
</feature>
<comment type="catalytic activity">
    <reaction evidence="6 7">
        <text>L-lysyl-[protein] + acetyl-CoA = N(6)-acetyl-L-lysyl-[protein] + CoA + H(+)</text>
        <dbReference type="Rhea" id="RHEA:45948"/>
        <dbReference type="Rhea" id="RHEA-COMP:9752"/>
        <dbReference type="Rhea" id="RHEA-COMP:10731"/>
        <dbReference type="ChEBI" id="CHEBI:15378"/>
        <dbReference type="ChEBI" id="CHEBI:29969"/>
        <dbReference type="ChEBI" id="CHEBI:57287"/>
        <dbReference type="ChEBI" id="CHEBI:57288"/>
        <dbReference type="ChEBI" id="CHEBI:61930"/>
        <dbReference type="EC" id="2.3.1.48"/>
    </reaction>
</comment>
<feature type="compositionally biased region" description="Acidic residues" evidence="12">
    <location>
        <begin position="497"/>
        <end position="508"/>
    </location>
</feature>
<feature type="region of interest" description="Disordered" evidence="12">
    <location>
        <begin position="477"/>
        <end position="520"/>
    </location>
</feature>
<dbReference type="EMBL" id="JAADJZ010000005">
    <property type="protein sequence ID" value="KAF2875063.1"/>
    <property type="molecule type" value="Genomic_DNA"/>
</dbReference>
<dbReference type="AlphaFoldDB" id="A0A7C8MGV2"/>
<dbReference type="Gene3D" id="3.90.360.10">
    <property type="entry name" value="Histone acetyl transferase 1 (HAT1), N-terminal domain"/>
    <property type="match status" value="1"/>
</dbReference>
<dbReference type="InterPro" id="IPR037113">
    <property type="entry name" value="Hat1_N_sf"/>
</dbReference>
<keyword evidence="5 7" id="KW-0012">Acyltransferase</keyword>
<dbReference type="GO" id="GO:0005634">
    <property type="term" value="C:nucleus"/>
    <property type="evidence" value="ECO:0007669"/>
    <property type="project" value="UniProtKB-SubCell"/>
</dbReference>
<comment type="function">
    <text evidence="7">Catalytic component of the histone acetylase B (HAT-B) complex. Has intrinsic substrate specificity that modifies lysine in recognition sequence GXGKXG. Involved in DNA double-strand break repair.</text>
</comment>
<evidence type="ECO:0000256" key="6">
    <source>
        <dbReference type="ARBA" id="ARBA00048017"/>
    </source>
</evidence>
<evidence type="ECO:0000256" key="5">
    <source>
        <dbReference type="ARBA" id="ARBA00023315"/>
    </source>
</evidence>
<dbReference type="GO" id="GO:0000781">
    <property type="term" value="C:chromosome, telomeric region"/>
    <property type="evidence" value="ECO:0007669"/>
    <property type="project" value="GOC"/>
</dbReference>
<evidence type="ECO:0000256" key="3">
    <source>
        <dbReference type="ARBA" id="ARBA00021268"/>
    </source>
</evidence>
<evidence type="ECO:0000256" key="10">
    <source>
        <dbReference type="PIRSR" id="PIRSR038084-3"/>
    </source>
</evidence>
<comment type="subunit">
    <text evidence="7">Component of the HAT-B complex composed of at least HAT1 and HAT2. The HAT-B complex binds to histone H4 tail.</text>
</comment>
<evidence type="ECO:0000313" key="15">
    <source>
        <dbReference type="Proteomes" id="UP000481861"/>
    </source>
</evidence>
<keyword evidence="4 7" id="KW-0808">Transferase</keyword>
<keyword evidence="7" id="KW-0963">Cytoplasm</keyword>
<evidence type="ECO:0000259" key="13">
    <source>
        <dbReference type="Pfam" id="PF10394"/>
    </source>
</evidence>
<feature type="region of interest" description="Interaction with histone H4 N-terminus" evidence="9">
    <location>
        <begin position="215"/>
        <end position="217"/>
    </location>
</feature>
<comment type="subcellular location">
    <subcellularLocation>
        <location evidence="7">Cytoplasm</location>
    </subcellularLocation>
    <subcellularLocation>
        <location evidence="7">Nucleus</location>
    </subcellularLocation>
</comment>
<feature type="site" description="Interaction with histone H4 N-terminus" evidence="10">
    <location>
        <position position="187"/>
    </location>
</feature>
<dbReference type="EC" id="2.3.1.48" evidence="2 7"/>
<evidence type="ECO:0000256" key="9">
    <source>
        <dbReference type="PIRSR" id="PIRSR038084-2"/>
    </source>
</evidence>
<dbReference type="Proteomes" id="UP000481861">
    <property type="component" value="Unassembled WGS sequence"/>
</dbReference>
<feature type="coiled-coil region" evidence="11">
    <location>
        <begin position="427"/>
        <end position="461"/>
    </location>
</feature>
<feature type="binding site" evidence="9">
    <location>
        <position position="316"/>
    </location>
    <ligand>
        <name>acetyl-CoA</name>
        <dbReference type="ChEBI" id="CHEBI:57288"/>
    </ligand>
</feature>
<organism evidence="14 15">
    <name type="scientific">Massariosphaeria phaeospora</name>
    <dbReference type="NCBI Taxonomy" id="100035"/>
    <lineage>
        <taxon>Eukaryota</taxon>
        <taxon>Fungi</taxon>
        <taxon>Dikarya</taxon>
        <taxon>Ascomycota</taxon>
        <taxon>Pezizomycotina</taxon>
        <taxon>Dothideomycetes</taxon>
        <taxon>Pleosporomycetidae</taxon>
        <taxon>Pleosporales</taxon>
        <taxon>Pleosporales incertae sedis</taxon>
        <taxon>Massariosphaeria</taxon>
    </lineage>
</organism>
<dbReference type="Pfam" id="PF10394">
    <property type="entry name" value="Hat1_N"/>
    <property type="match status" value="1"/>
</dbReference>
<dbReference type="GO" id="GO:0031509">
    <property type="term" value="P:subtelomeric heterochromatin formation"/>
    <property type="evidence" value="ECO:0007669"/>
    <property type="project" value="InterPro"/>
</dbReference>
<dbReference type="GO" id="GO:0004402">
    <property type="term" value="F:histone acetyltransferase activity"/>
    <property type="evidence" value="ECO:0007669"/>
    <property type="project" value="UniProtKB-UniRule"/>
</dbReference>
<comment type="similarity">
    <text evidence="1 7">Belongs to the HAT1 family.</text>
</comment>
<feature type="active site" description="Proton donor/acceptor" evidence="8">
    <location>
        <position position="313"/>
    </location>
</feature>
<proteinExistence type="inferred from homology"/>
<keyword evidence="15" id="KW-1185">Reference proteome</keyword>
<dbReference type="InterPro" id="IPR019467">
    <property type="entry name" value="Hat1_N"/>
</dbReference>
<protein>
    <recommendedName>
        <fullName evidence="3 7">Histone acetyltransferase type B catalytic subunit</fullName>
        <ecNumber evidence="2 7">2.3.1.48</ecNumber>
    </recommendedName>
</protein>
<evidence type="ECO:0000256" key="4">
    <source>
        <dbReference type="ARBA" id="ARBA00022679"/>
    </source>
</evidence>
<dbReference type="Gene3D" id="3.40.630.30">
    <property type="match status" value="1"/>
</dbReference>
<dbReference type="PANTHER" id="PTHR12046">
    <property type="entry name" value="HISTONE ACETYLTRANSFERASE TYPE B CATALYTIC SUBUNIT"/>
    <property type="match status" value="1"/>
</dbReference>
<dbReference type="GO" id="GO:0005737">
    <property type="term" value="C:cytoplasm"/>
    <property type="evidence" value="ECO:0007669"/>
    <property type="project" value="UniProtKB-SubCell"/>
</dbReference>
<evidence type="ECO:0000256" key="1">
    <source>
        <dbReference type="ARBA" id="ARBA00010543"/>
    </source>
</evidence>
<dbReference type="PIRSF" id="PIRSF038084">
    <property type="entry name" value="HAT-B_cat"/>
    <property type="match status" value="1"/>
</dbReference>
<reference evidence="14 15" key="1">
    <citation type="submission" date="2020-01" db="EMBL/GenBank/DDBJ databases">
        <authorList>
            <consortium name="DOE Joint Genome Institute"/>
            <person name="Haridas S."/>
            <person name="Albert R."/>
            <person name="Binder M."/>
            <person name="Bloem J."/>
            <person name="Labutti K."/>
            <person name="Salamov A."/>
            <person name="Andreopoulos B."/>
            <person name="Baker S.E."/>
            <person name="Barry K."/>
            <person name="Bills G."/>
            <person name="Bluhm B.H."/>
            <person name="Cannon C."/>
            <person name="Castanera R."/>
            <person name="Culley D.E."/>
            <person name="Daum C."/>
            <person name="Ezra D."/>
            <person name="Gonzalez J.B."/>
            <person name="Henrissat B."/>
            <person name="Kuo A."/>
            <person name="Liang C."/>
            <person name="Lipzen A."/>
            <person name="Lutzoni F."/>
            <person name="Magnuson J."/>
            <person name="Mondo S."/>
            <person name="Nolan M."/>
            <person name="Ohm R."/>
            <person name="Pangilinan J."/>
            <person name="Park H.-J.H."/>
            <person name="Ramirez L."/>
            <person name="Alfaro M."/>
            <person name="Sun H."/>
            <person name="Tritt A."/>
            <person name="Yoshinaga Y."/>
            <person name="Zwiers L.-H.L."/>
            <person name="Turgeon B.G."/>
            <person name="Goodwin S.B."/>
            <person name="Spatafora J.W."/>
            <person name="Crous P.W."/>
            <person name="Grigoriev I.V."/>
        </authorList>
    </citation>
    <scope>NUCLEOTIDE SEQUENCE [LARGE SCALE GENOMIC DNA]</scope>
    <source>
        <strain evidence="14 15">CBS 611.86</strain>
    </source>
</reference>
<dbReference type="InterPro" id="IPR016181">
    <property type="entry name" value="Acyl_CoA_acyltransferase"/>
</dbReference>
<sequence>MDPAELVTDSNACFHINLVRPSSASKKPQRILGEPFHPAFTYSIFGEAEAVVGYKDPQIHLDFRANDLQPSIQIKHKGKEDLSSILPDQQHDLDTIFNEHLPPSAFGPTEEAPDADPVPDPTSPSWKPPGSLLHSFTLHGKQYEIWRTSLSDPAAKALWLNMQILVMLFIEGASALELEEAWSLQRWSLYLLYEVTPLKATAVSPYTIAGFSTSYRYWVFPTFEVMRAIKSLPSPPASSNGDATTFSPPRLTQDPDTYLITNTIDPLEEPSRERISQFLVLPPYQGQSLGAKLYETIFGYLVKKKNIYEIAVEDPNEGFDAMRDYCDIVYLRSLPAFQALALASTLPPSDLRKDAPVPRDKILGNGQDLTALRHETKIVPRQFNRMVELHLLSTIPPNNRNTARITRKDKSSNENDRKYYFWRLALKDRIYRKNADELEQLEDAAEKVDRIEEVVNSQQDEYKDLLQGIDKRAKWDTAKKVQKGERSKAKRKRVIVDDDEDDDSEDKDGESVASSKKVKI</sequence>
<feature type="compositionally biased region" description="Basic and acidic residues" evidence="12">
    <location>
        <begin position="477"/>
        <end position="487"/>
    </location>
</feature>
<evidence type="ECO:0000256" key="2">
    <source>
        <dbReference type="ARBA" id="ARBA00013184"/>
    </source>
</evidence>
<keyword evidence="11" id="KW-0175">Coiled coil</keyword>
<dbReference type="InterPro" id="IPR017380">
    <property type="entry name" value="Hist_AcTrfase_B-typ_cat-su"/>
</dbReference>
<evidence type="ECO:0000256" key="7">
    <source>
        <dbReference type="PIRNR" id="PIRNR038084"/>
    </source>
</evidence>
<evidence type="ECO:0000256" key="8">
    <source>
        <dbReference type="PIRSR" id="PIRSR038084-1"/>
    </source>
</evidence>
<name>A0A7C8MGV2_9PLEO</name>